<evidence type="ECO:0000256" key="7">
    <source>
        <dbReference type="ARBA" id="ARBA00024363"/>
    </source>
</evidence>
<dbReference type="InterPro" id="IPR039421">
    <property type="entry name" value="Type_1_exporter"/>
</dbReference>
<organism evidence="11 14">
    <name type="scientific">Hamiltosporidium tvaerminnensis</name>
    <dbReference type="NCBI Taxonomy" id="1176355"/>
    <lineage>
        <taxon>Eukaryota</taxon>
        <taxon>Fungi</taxon>
        <taxon>Fungi incertae sedis</taxon>
        <taxon>Microsporidia</taxon>
        <taxon>Dubosqiidae</taxon>
        <taxon>Hamiltosporidium</taxon>
    </lineage>
</organism>
<evidence type="ECO:0000313" key="11">
    <source>
        <dbReference type="EMBL" id="TBU02956.1"/>
    </source>
</evidence>
<dbReference type="Pfam" id="PF00005">
    <property type="entry name" value="ABC_tran"/>
    <property type="match status" value="1"/>
</dbReference>
<evidence type="ECO:0000256" key="5">
    <source>
        <dbReference type="ARBA" id="ARBA00022989"/>
    </source>
</evidence>
<dbReference type="Gene3D" id="3.40.50.300">
    <property type="entry name" value="P-loop containing nucleotide triphosphate hydrolases"/>
    <property type="match status" value="1"/>
</dbReference>
<dbReference type="PROSITE" id="PS00211">
    <property type="entry name" value="ABC_TRANSPORTER_1"/>
    <property type="match status" value="1"/>
</dbReference>
<evidence type="ECO:0000313" key="12">
    <source>
        <dbReference type="EMBL" id="TBU12072.1"/>
    </source>
</evidence>
<feature type="transmembrane region" description="Helical" evidence="8">
    <location>
        <begin position="70"/>
        <end position="93"/>
    </location>
</feature>
<dbReference type="VEuPathDB" id="MicrosporidiaDB:CWI37_0384p0020"/>
<evidence type="ECO:0000313" key="14">
    <source>
        <dbReference type="Proteomes" id="UP000292362"/>
    </source>
</evidence>
<keyword evidence="13" id="KW-1185">Reference proteome</keyword>
<reference evidence="13 14" key="1">
    <citation type="submission" date="2017-12" db="EMBL/GenBank/DDBJ databases">
        <authorList>
            <person name="Pombert J.-F."/>
            <person name="Haag K.L."/>
            <person name="Ebert D."/>
        </authorList>
    </citation>
    <scope>NUCLEOTIDE SEQUENCE [LARGE SCALE GENOMIC DNA]</scope>
    <source>
        <strain evidence="11">FI-OER-3-3</strain>
        <strain evidence="12">IL-G-3</strain>
    </source>
</reference>
<evidence type="ECO:0000256" key="4">
    <source>
        <dbReference type="ARBA" id="ARBA00022840"/>
    </source>
</evidence>
<evidence type="ECO:0000256" key="6">
    <source>
        <dbReference type="ARBA" id="ARBA00023136"/>
    </source>
</evidence>
<dbReference type="InterPro" id="IPR011527">
    <property type="entry name" value="ABC1_TM_dom"/>
</dbReference>
<evidence type="ECO:0000313" key="13">
    <source>
        <dbReference type="Proteomes" id="UP000292282"/>
    </source>
</evidence>
<dbReference type="EMBL" id="PITK01000911">
    <property type="protein sequence ID" value="TBU12072.1"/>
    <property type="molecule type" value="Genomic_DNA"/>
</dbReference>
<feature type="domain" description="ABC transporter" evidence="9">
    <location>
        <begin position="346"/>
        <end position="578"/>
    </location>
</feature>
<dbReference type="PANTHER" id="PTHR24221">
    <property type="entry name" value="ATP-BINDING CASSETTE SUB-FAMILY B"/>
    <property type="match status" value="1"/>
</dbReference>
<dbReference type="Proteomes" id="UP000292282">
    <property type="component" value="Unassembled WGS sequence"/>
</dbReference>
<keyword evidence="4" id="KW-0067">ATP-binding</keyword>
<dbReference type="GO" id="GO:0140359">
    <property type="term" value="F:ABC-type transporter activity"/>
    <property type="evidence" value="ECO:0007669"/>
    <property type="project" value="InterPro"/>
</dbReference>
<keyword evidence="3" id="KW-0547">Nucleotide-binding</keyword>
<dbReference type="SUPFAM" id="SSF52540">
    <property type="entry name" value="P-loop containing nucleoside triphosphate hydrolases"/>
    <property type="match status" value="1"/>
</dbReference>
<dbReference type="Proteomes" id="UP000292362">
    <property type="component" value="Unassembled WGS sequence"/>
</dbReference>
<feature type="transmembrane region" description="Helical" evidence="8">
    <location>
        <begin position="21"/>
        <end position="43"/>
    </location>
</feature>
<sequence>MQKEEKSDWQVIKEVFQKYVLAIPTIKLMIIPTFACVLISKFLEVHLGESLQDFSKKMAGNLEETSFNFLLLRFMITMCFLNMFSLLQGYIFAGPIQKSFRLAAKSTFKKYMSLSHTNFHALGSGEIHSSIERKSKAVADILDVIVLHIFPVVSIIVFSGFKIFFSLGKFPAIMLFVALVLYALITIRITKYRNKIRKLLNISVNDSSNLLYDRLINFDIILAYNNQELELQKYDDSLKPIQTHSTRLMKALHILNFVQRMVFSFINVLVIYCGINGILMDKITSDSLILYITISKTLSSNLSKLGYIYHRYTQAITDAKMTHENFFEISSQKALKYDLGKFENEIKFKEINFFRGSRMILNNISFTIFKGEKVAIAGKNGSGKSTLIKILLGFHEFQGKIFIDNTDFNSININSLRKIIGYVPQDGNILNESIKYNMQYGDFEAKNDRIVEVSDDFHIHDSIMKIDNSYLAVAGERGEKLSGGEKQKVALVRAVLKNPDILILDEPTASLDKESETDILNVLLSQYSDKTLIMIIHNIGLLKSFDKVVFLSPNFGIEVGSHSELLERKGEYYNFYMQKILTQE</sequence>
<dbReference type="InterPro" id="IPR036640">
    <property type="entry name" value="ABC1_TM_sf"/>
</dbReference>
<evidence type="ECO:0000256" key="3">
    <source>
        <dbReference type="ARBA" id="ARBA00022741"/>
    </source>
</evidence>
<keyword evidence="2 8" id="KW-0812">Transmembrane</keyword>
<comment type="subcellular location">
    <subcellularLocation>
        <location evidence="1">Membrane</location>
        <topology evidence="1">Multi-pass membrane protein</topology>
    </subcellularLocation>
</comment>
<dbReference type="OrthoDB" id="6500128at2759"/>
<dbReference type="PROSITE" id="PS50929">
    <property type="entry name" value="ABC_TM1F"/>
    <property type="match status" value="1"/>
</dbReference>
<dbReference type="STRING" id="1176355.A0A4Q9L6N4"/>
<feature type="transmembrane region" description="Helical" evidence="8">
    <location>
        <begin position="170"/>
        <end position="189"/>
    </location>
</feature>
<gene>
    <name evidence="11" type="ORF">CWI37_0384p0020</name>
    <name evidence="12" type="ORF">CWI38_0911p0030</name>
</gene>
<keyword evidence="5 8" id="KW-1133">Transmembrane helix</keyword>
<name>A0A4Q9L6N4_9MICR</name>
<feature type="transmembrane region" description="Helical" evidence="8">
    <location>
        <begin position="141"/>
        <end position="164"/>
    </location>
</feature>
<dbReference type="InterPro" id="IPR003593">
    <property type="entry name" value="AAA+_ATPase"/>
</dbReference>
<proteinExistence type="inferred from homology"/>
<dbReference type="InterPro" id="IPR003439">
    <property type="entry name" value="ABC_transporter-like_ATP-bd"/>
</dbReference>
<dbReference type="AlphaFoldDB" id="A0A4Q9L6N4"/>
<dbReference type="VEuPathDB" id="MicrosporidiaDB:CWI38_0911p0030"/>
<dbReference type="Pfam" id="PF00664">
    <property type="entry name" value="ABC_membrane"/>
    <property type="match status" value="1"/>
</dbReference>
<dbReference type="GO" id="GO:0016887">
    <property type="term" value="F:ATP hydrolysis activity"/>
    <property type="evidence" value="ECO:0007669"/>
    <property type="project" value="InterPro"/>
</dbReference>
<evidence type="ECO:0000256" key="2">
    <source>
        <dbReference type="ARBA" id="ARBA00022692"/>
    </source>
</evidence>
<accession>A0A4Q9L6N4</accession>
<evidence type="ECO:0000259" key="10">
    <source>
        <dbReference type="PROSITE" id="PS50929"/>
    </source>
</evidence>
<dbReference type="SUPFAM" id="SSF90123">
    <property type="entry name" value="ABC transporter transmembrane region"/>
    <property type="match status" value="1"/>
</dbReference>
<dbReference type="PANTHER" id="PTHR24221:SF654">
    <property type="entry name" value="ATP-BINDING CASSETTE SUB-FAMILY B MEMBER 6"/>
    <property type="match status" value="1"/>
</dbReference>
<comment type="caution">
    <text evidence="11">The sequence shown here is derived from an EMBL/GenBank/DDBJ whole genome shotgun (WGS) entry which is preliminary data.</text>
</comment>
<feature type="transmembrane region" description="Helical" evidence="8">
    <location>
        <begin position="257"/>
        <end position="279"/>
    </location>
</feature>
<dbReference type="InterPro" id="IPR017871">
    <property type="entry name" value="ABC_transporter-like_CS"/>
</dbReference>
<evidence type="ECO:0000256" key="8">
    <source>
        <dbReference type="SAM" id="Phobius"/>
    </source>
</evidence>
<dbReference type="InterPro" id="IPR027417">
    <property type="entry name" value="P-loop_NTPase"/>
</dbReference>
<dbReference type="GO" id="GO:0005524">
    <property type="term" value="F:ATP binding"/>
    <property type="evidence" value="ECO:0007669"/>
    <property type="project" value="UniProtKB-KW"/>
</dbReference>
<dbReference type="Gene3D" id="1.20.1560.10">
    <property type="entry name" value="ABC transporter type 1, transmembrane domain"/>
    <property type="match status" value="1"/>
</dbReference>
<protein>
    <submittedName>
        <fullName evidence="11">ABC transporter</fullName>
    </submittedName>
</protein>
<keyword evidence="6 8" id="KW-0472">Membrane</keyword>
<evidence type="ECO:0000259" key="9">
    <source>
        <dbReference type="PROSITE" id="PS50893"/>
    </source>
</evidence>
<dbReference type="GO" id="GO:0016020">
    <property type="term" value="C:membrane"/>
    <property type="evidence" value="ECO:0007669"/>
    <property type="project" value="UniProtKB-SubCell"/>
</dbReference>
<feature type="domain" description="ABC transmembrane type-1" evidence="10">
    <location>
        <begin position="51"/>
        <end position="314"/>
    </location>
</feature>
<dbReference type="EMBL" id="PITJ01000384">
    <property type="protein sequence ID" value="TBU02956.1"/>
    <property type="molecule type" value="Genomic_DNA"/>
</dbReference>
<evidence type="ECO:0000256" key="1">
    <source>
        <dbReference type="ARBA" id="ARBA00004141"/>
    </source>
</evidence>
<dbReference type="SMART" id="SM00382">
    <property type="entry name" value="AAA"/>
    <property type="match status" value="1"/>
</dbReference>
<dbReference type="PROSITE" id="PS50893">
    <property type="entry name" value="ABC_TRANSPORTER_2"/>
    <property type="match status" value="1"/>
</dbReference>
<comment type="similarity">
    <text evidence="7">Belongs to the ABC transporter superfamily. ABCB family. Heavy Metal importer (TC 3.A.1.210) subfamily.</text>
</comment>